<dbReference type="Proteomes" id="UP001303046">
    <property type="component" value="Unassembled WGS sequence"/>
</dbReference>
<evidence type="ECO:0000313" key="2">
    <source>
        <dbReference type="EMBL" id="KAK6729076.1"/>
    </source>
</evidence>
<evidence type="ECO:0000313" key="3">
    <source>
        <dbReference type="Proteomes" id="UP001303046"/>
    </source>
</evidence>
<name>A0ABR1BTI6_NECAM</name>
<reference evidence="2 3" key="1">
    <citation type="submission" date="2023-08" db="EMBL/GenBank/DDBJ databases">
        <title>A Necator americanus chromosomal reference genome.</title>
        <authorList>
            <person name="Ilik V."/>
            <person name="Petrzelkova K.J."/>
            <person name="Pardy F."/>
            <person name="Fuh T."/>
            <person name="Niatou-Singa F.S."/>
            <person name="Gouil Q."/>
            <person name="Baker L."/>
            <person name="Ritchie M.E."/>
            <person name="Jex A.R."/>
            <person name="Gazzola D."/>
            <person name="Li H."/>
            <person name="Toshio Fujiwara R."/>
            <person name="Zhan B."/>
            <person name="Aroian R.V."/>
            <person name="Pafco B."/>
            <person name="Schwarz E.M."/>
        </authorList>
    </citation>
    <scope>NUCLEOTIDE SEQUENCE [LARGE SCALE GENOMIC DNA]</scope>
    <source>
        <strain evidence="2 3">Aroian</strain>
        <tissue evidence="2">Whole animal</tissue>
    </source>
</reference>
<feature type="compositionally biased region" description="Polar residues" evidence="1">
    <location>
        <begin position="47"/>
        <end position="59"/>
    </location>
</feature>
<sequence>MVLLLGDFYTDSYVIIADLRVHKGLMKVKNPLMTSTPHPERLSLVQLSKDQGSDSQISPRHQHVWSRGESDGDLKQEGSPTFVTLERPQSRQAAVKNKPAKRCATL</sequence>
<protein>
    <submittedName>
        <fullName evidence="2">Uncharacterized protein</fullName>
    </submittedName>
</protein>
<dbReference type="EMBL" id="JAVFWL010000001">
    <property type="protein sequence ID" value="KAK6729076.1"/>
    <property type="molecule type" value="Genomic_DNA"/>
</dbReference>
<keyword evidence="3" id="KW-1185">Reference proteome</keyword>
<feature type="compositionally biased region" description="Basic and acidic residues" evidence="1">
    <location>
        <begin position="66"/>
        <end position="76"/>
    </location>
</feature>
<proteinExistence type="predicted"/>
<organism evidence="2 3">
    <name type="scientific">Necator americanus</name>
    <name type="common">Human hookworm</name>
    <dbReference type="NCBI Taxonomy" id="51031"/>
    <lineage>
        <taxon>Eukaryota</taxon>
        <taxon>Metazoa</taxon>
        <taxon>Ecdysozoa</taxon>
        <taxon>Nematoda</taxon>
        <taxon>Chromadorea</taxon>
        <taxon>Rhabditida</taxon>
        <taxon>Rhabditina</taxon>
        <taxon>Rhabditomorpha</taxon>
        <taxon>Strongyloidea</taxon>
        <taxon>Ancylostomatidae</taxon>
        <taxon>Bunostominae</taxon>
        <taxon>Necator</taxon>
    </lineage>
</organism>
<feature type="region of interest" description="Disordered" evidence="1">
    <location>
        <begin position="47"/>
        <end position="106"/>
    </location>
</feature>
<evidence type="ECO:0000256" key="1">
    <source>
        <dbReference type="SAM" id="MobiDB-lite"/>
    </source>
</evidence>
<gene>
    <name evidence="2" type="primary">Necator_chrI.g2373</name>
    <name evidence="2" type="ORF">RB195_006246</name>
</gene>
<accession>A0ABR1BTI6</accession>
<comment type="caution">
    <text evidence="2">The sequence shown here is derived from an EMBL/GenBank/DDBJ whole genome shotgun (WGS) entry which is preliminary data.</text>
</comment>